<dbReference type="SUPFAM" id="SSF58104">
    <property type="entry name" value="Methyl-accepting chemotaxis protein (MCP) signaling domain"/>
    <property type="match status" value="1"/>
</dbReference>
<evidence type="ECO:0000313" key="2">
    <source>
        <dbReference type="EMBL" id="KAK2963584.1"/>
    </source>
</evidence>
<accession>A0ABQ9YIK0</accession>
<dbReference type="EMBL" id="JARBJD010000006">
    <property type="protein sequence ID" value="KAK2963584.1"/>
    <property type="molecule type" value="Genomic_DNA"/>
</dbReference>
<sequence length="163" mass="19091">MISDQSPGTQIETSAISHDFYEDFRQLVADVNELKKHKQTLQNRVDQQDQLISQLTNHIHQQNETIAGLTTRIENEKKKNEEVQNLQRATTNSTNQFVHLFNDIKMFVNWFYHFHIAISTQRNVCVYSCSYFADKQERLSLFIRNDHNLLQSATFHSSICVDS</sequence>
<evidence type="ECO:0008006" key="4">
    <source>
        <dbReference type="Google" id="ProtNLM"/>
    </source>
</evidence>
<reference evidence="2 3" key="1">
    <citation type="journal article" date="2022" name="bioRxiv">
        <title>Genomics of Preaxostyla Flagellates Illuminates Evolutionary Transitions and the Path Towards Mitochondrial Loss.</title>
        <authorList>
            <person name="Novak L.V.F."/>
            <person name="Treitli S.C."/>
            <person name="Pyrih J."/>
            <person name="Halakuc P."/>
            <person name="Pipaliya S.V."/>
            <person name="Vacek V."/>
            <person name="Brzon O."/>
            <person name="Soukal P."/>
            <person name="Eme L."/>
            <person name="Dacks J.B."/>
            <person name="Karnkowska A."/>
            <person name="Elias M."/>
            <person name="Hampl V."/>
        </authorList>
    </citation>
    <scope>NUCLEOTIDE SEQUENCE [LARGE SCALE GENOMIC DNA]</scope>
    <source>
        <strain evidence="2">NAU3</strain>
        <tissue evidence="2">Gut</tissue>
    </source>
</reference>
<feature type="coiled-coil region" evidence="1">
    <location>
        <begin position="24"/>
        <end position="86"/>
    </location>
</feature>
<gene>
    <name evidence="2" type="ORF">BLNAU_1627</name>
</gene>
<evidence type="ECO:0000313" key="3">
    <source>
        <dbReference type="Proteomes" id="UP001281761"/>
    </source>
</evidence>
<keyword evidence="1" id="KW-0175">Coiled coil</keyword>
<proteinExistence type="predicted"/>
<organism evidence="2 3">
    <name type="scientific">Blattamonas nauphoetae</name>
    <dbReference type="NCBI Taxonomy" id="2049346"/>
    <lineage>
        <taxon>Eukaryota</taxon>
        <taxon>Metamonada</taxon>
        <taxon>Preaxostyla</taxon>
        <taxon>Oxymonadida</taxon>
        <taxon>Blattamonas</taxon>
    </lineage>
</organism>
<evidence type="ECO:0000256" key="1">
    <source>
        <dbReference type="SAM" id="Coils"/>
    </source>
</evidence>
<dbReference type="Gene3D" id="1.10.287.950">
    <property type="entry name" value="Methyl-accepting chemotaxis protein"/>
    <property type="match status" value="1"/>
</dbReference>
<comment type="caution">
    <text evidence="2">The sequence shown here is derived from an EMBL/GenBank/DDBJ whole genome shotgun (WGS) entry which is preliminary data.</text>
</comment>
<name>A0ABQ9YIK0_9EUKA</name>
<dbReference type="Proteomes" id="UP001281761">
    <property type="component" value="Unassembled WGS sequence"/>
</dbReference>
<keyword evidence="3" id="KW-1185">Reference proteome</keyword>
<protein>
    <recommendedName>
        <fullName evidence="4">t-SNARE coiled-coil homology domain-containing protein</fullName>
    </recommendedName>
</protein>